<name>A0A6I6DG14_9FIRM</name>
<accession>A0A6I6DG14</accession>
<organism evidence="1 2">
    <name type="scientific">Candidatus Syntrophocurvum alkaliphilum</name>
    <dbReference type="NCBI Taxonomy" id="2293317"/>
    <lineage>
        <taxon>Bacteria</taxon>
        <taxon>Bacillati</taxon>
        <taxon>Bacillota</taxon>
        <taxon>Clostridia</taxon>
        <taxon>Eubacteriales</taxon>
        <taxon>Syntrophomonadaceae</taxon>
        <taxon>Candidatus Syntrophocurvum</taxon>
    </lineage>
</organism>
<evidence type="ECO:0000313" key="2">
    <source>
        <dbReference type="Proteomes" id="UP000426444"/>
    </source>
</evidence>
<dbReference type="Proteomes" id="UP000426444">
    <property type="component" value="Chromosome"/>
</dbReference>
<protein>
    <submittedName>
        <fullName evidence="1">Uncharacterized protein</fullName>
    </submittedName>
</protein>
<proteinExistence type="predicted"/>
<dbReference type="RefSeq" id="WP_156203703.1">
    <property type="nucleotide sequence ID" value="NZ_CP046457.1"/>
</dbReference>
<dbReference type="KEGG" id="salq:SYNTR_1259"/>
<evidence type="ECO:0000313" key="1">
    <source>
        <dbReference type="EMBL" id="QGT99852.1"/>
    </source>
</evidence>
<keyword evidence="2" id="KW-1185">Reference proteome</keyword>
<dbReference type="EMBL" id="CP046457">
    <property type="protein sequence ID" value="QGT99852.1"/>
    <property type="molecule type" value="Genomic_DNA"/>
</dbReference>
<dbReference type="OrthoDB" id="486596at2"/>
<sequence>MSVNLQELVQQTLPYAPEGLISSQTAADIHRLTDFFSDLSISEYILETSLEDKLGDVDISFRVLQEEAIAMREAFLNPSFYPLTAEVSWHKIMEFCNKWPAKVQDIWIEMDQAEYRTSLPKPCFFYNSEAIKSKMGIEHSLLNNQLEILLGRETTKELESNLYKVIKSLPEGMRLFQIGAMLARNNDRIRLVTHGMKWDIVETWFDKLKWIDVKPPINKWKHLSERYSDSWYNVDIDVTTQGIPSKIGYEIQLKTIKDLPLFLDSLVDAGLCIPEKQAMILKWSGSRGQYMGKEAGYCALINNICHFKLTWSPDNGLSAKVYLRVKAVSLKSKQ</sequence>
<reference evidence="2" key="1">
    <citation type="journal article" date="2019" name="Microbiology">
        <title>Complete Genome Sequence of an Uncultured Bacterium of the Candidate Phylum Bipolaricaulota.</title>
        <authorList>
            <person name="Kadnikov V.V."/>
            <person name="Mardanov A.V."/>
            <person name="Beletsky A.V."/>
            <person name="Frank Y.A."/>
            <person name="Karnachuk O.V."/>
            <person name="Ravin N.V."/>
        </authorList>
    </citation>
    <scope>NUCLEOTIDE SEQUENCE [LARGE SCALE GENOMIC DNA]</scope>
</reference>
<dbReference type="AlphaFoldDB" id="A0A6I6DG14"/>
<gene>
    <name evidence="1" type="ORF">SYNTR_1259</name>
</gene>